<feature type="coiled-coil region" evidence="1">
    <location>
        <begin position="1053"/>
        <end position="1125"/>
    </location>
</feature>
<sequence length="1268" mass="141790">MKINKKKLAAGAAVVLSLSLCIYALNQHQTGENKDTNRVSYVDGKQDTQKTETQTPEQVSKKEDIQAEQIVVKITDQGYVTSHGDHFHYYNGKVPFDAIFSEELLMKDANYQLKDADIVNEVKGGYIIKVDGKYYVYLKDVAHADNVRSKDEIERQKQGHTHDAPTSNSAVALAQSQGRYTTDDGYIFNASDIIEDTGDAYIVPHGGHYHYIPKSSLSASELAAAQAYLSGTRNQPSVTDYRSSTNGTGQTTKPIQQAEIPSNKSESLQSLLQQLYALPSTQRYAESDGLTFDPAKISSRTPSGVAIPHGNHYHFIPYTKLSALEEKIARMIPLASDSVKPTPLENPSKPAEKPTQQNHHHEQDDDHGSQAPKHEEHGHDAHHGEDHDHGFDANRVISEDDQGFVMSHGDHNHYFFKKDLTPEQIKAAQDHLRSKTPVTPSPSHDDHDEEDHAHHHGEDHDHGFDANSVISEDVSGFVMSHGDHNHYFFKKDLTPEQIKAAQDHLRGKEPVTPSPAHDDHDEDTHGHHHDEHGHDFDVNRIISEDEAGFVMTHGDHNHYFFKKDLTAEQIKAAQDHLKSKTPSVPNPAHDDDHDEDHHGHHHGEEHDHGFDADRVISEDEQGFVMSHGDHNHYFFKKDLTAEQIKAAQDHLKTHHDAEPVKPLAKTVESFSRDASDEEKIAYISKTYGVPLEAIRISNGFFVFGNPDQAYDPTHIHPYAVRKEHVRLPLQTGNPELDFLNELYTTALRDGVSPYSLQVENGSFVIPHGDHNHYIKVQTKGYEVALKNKIPALQSNYQPGAFDEKAVLEKVDQLLADSRSIYKDKPIEQRQIELALGQFTENMKKLATNSTAGYLATLDLFDKQYIHIDESVKPIETSALDKKYQVLIDKINTLDTDSYGLPKKDLLVRLQEAKLAKDEAALAAVESQLQALQDFNDRTGVTTVEYIKYFYEHVNDGRLSDELRNKVAQLTWTLYQSQSFLKAAELNKLFPSIYQAKQEVEEALKAQPTTAKSIQTVLDTEKVDNQTAKTAIYGFLKELYGDFMPEEHVNHVSKEEVESLLSKANQLLEQIQEEGIRQSLAEEVENLKAATNKADADLDEVNSQVKDVLTRIASALQQEKENAEQDPQTLVLYQKLYDILMSLHAYLENNKGSDADFDKVDALLDQLSAKSKDKAALLELTKAILVLNQEIKSKSSASEEATPAINAEANGDKTSAENRPNVVAESNSETASDENKASNTTDSKPAESASEKETTESTTSTGNQEKPAE</sequence>
<name>A0A3R9QUV2_STRMT</name>
<keyword evidence="3" id="KW-0732">Signal</keyword>
<feature type="region of interest" description="Disordered" evidence="2">
    <location>
        <begin position="428"/>
        <end position="466"/>
    </location>
</feature>
<feature type="region of interest" description="Disordered" evidence="2">
    <location>
        <begin position="336"/>
        <end position="392"/>
    </location>
</feature>
<dbReference type="InterPro" id="IPR023832">
    <property type="entry name" value="His_triad_protein"/>
</dbReference>
<organism evidence="4 5">
    <name type="scientific">Streptococcus mitis</name>
    <dbReference type="NCBI Taxonomy" id="28037"/>
    <lineage>
        <taxon>Bacteria</taxon>
        <taxon>Bacillati</taxon>
        <taxon>Bacillota</taxon>
        <taxon>Bacilli</taxon>
        <taxon>Lactobacillales</taxon>
        <taxon>Streptococcaceae</taxon>
        <taxon>Streptococcus</taxon>
        <taxon>Streptococcus mitis group</taxon>
    </lineage>
</organism>
<dbReference type="Proteomes" id="UP000280535">
    <property type="component" value="Unassembled WGS sequence"/>
</dbReference>
<evidence type="ECO:0008006" key="6">
    <source>
        <dbReference type="Google" id="ProtNLM"/>
    </source>
</evidence>
<feature type="region of interest" description="Disordered" evidence="2">
    <location>
        <begin position="501"/>
        <end position="534"/>
    </location>
</feature>
<evidence type="ECO:0000313" key="4">
    <source>
        <dbReference type="EMBL" id="RSI96067.1"/>
    </source>
</evidence>
<dbReference type="EMBL" id="RJOA01000021">
    <property type="protein sequence ID" value="RSI96067.1"/>
    <property type="molecule type" value="Genomic_DNA"/>
</dbReference>
<dbReference type="InterPro" id="IPR006270">
    <property type="entry name" value="Strep_his_triad_rpt"/>
</dbReference>
<dbReference type="InterPro" id="IPR037228">
    <property type="entry name" value="PhtA_dom_sf"/>
</dbReference>
<feature type="signal peptide" evidence="3">
    <location>
        <begin position="1"/>
        <end position="24"/>
    </location>
</feature>
<feature type="compositionally biased region" description="Basic and acidic residues" evidence="2">
    <location>
        <begin position="443"/>
        <end position="464"/>
    </location>
</feature>
<dbReference type="SUPFAM" id="SSF142887">
    <property type="entry name" value="PhtA domain-like"/>
    <property type="match status" value="6"/>
</dbReference>
<evidence type="ECO:0000313" key="5">
    <source>
        <dbReference type="Proteomes" id="UP000280535"/>
    </source>
</evidence>
<feature type="compositionally biased region" description="Basic and acidic residues" evidence="2">
    <location>
        <begin position="359"/>
        <end position="392"/>
    </location>
</feature>
<evidence type="ECO:0000256" key="3">
    <source>
        <dbReference type="SAM" id="SignalP"/>
    </source>
</evidence>
<feature type="region of interest" description="Disordered" evidence="2">
    <location>
        <begin position="34"/>
        <end position="57"/>
    </location>
</feature>
<feature type="region of interest" description="Disordered" evidence="2">
    <location>
        <begin position="149"/>
        <end position="170"/>
    </location>
</feature>
<protein>
    <recommendedName>
        <fullName evidence="6">HIT family hydrolase</fullName>
    </recommendedName>
</protein>
<dbReference type="AlphaFoldDB" id="A0A3R9QUV2"/>
<feature type="chain" id="PRO_5038699554" description="HIT family hydrolase" evidence="3">
    <location>
        <begin position="25"/>
        <end position="1268"/>
    </location>
</feature>
<reference evidence="4 5" key="1">
    <citation type="submission" date="2018-11" db="EMBL/GenBank/DDBJ databases">
        <title>Species Designations Belie Phenotypic and Genotypic Heterogeneity in Oral Streptococci.</title>
        <authorList>
            <person name="Velsko I."/>
        </authorList>
    </citation>
    <scope>NUCLEOTIDE SEQUENCE [LARGE SCALE GENOMIC DNA]</scope>
    <source>
        <strain evidence="4 5">BCC49</strain>
    </source>
</reference>
<evidence type="ECO:0000256" key="2">
    <source>
        <dbReference type="SAM" id="MobiDB-lite"/>
    </source>
</evidence>
<accession>A0A3R9QUV2</accession>
<feature type="region of interest" description="Disordered" evidence="2">
    <location>
        <begin position="1192"/>
        <end position="1268"/>
    </location>
</feature>
<dbReference type="NCBIfam" id="TIGR01363">
    <property type="entry name" value="strep_his_triad"/>
    <property type="match status" value="1"/>
</dbReference>
<feature type="region of interest" description="Disordered" evidence="2">
    <location>
        <begin position="573"/>
        <end position="608"/>
    </location>
</feature>
<feature type="compositionally biased region" description="Polar residues" evidence="2">
    <location>
        <begin position="233"/>
        <end position="255"/>
    </location>
</feature>
<comment type="caution">
    <text evidence="4">The sequence shown here is derived from an EMBL/GenBank/DDBJ whole genome shotgun (WGS) entry which is preliminary data.</text>
</comment>
<gene>
    <name evidence="4" type="ORF">D8843_08550</name>
</gene>
<proteinExistence type="predicted"/>
<feature type="compositionally biased region" description="Basic and acidic residues" evidence="2">
    <location>
        <begin position="516"/>
        <end position="534"/>
    </location>
</feature>
<evidence type="ECO:0000256" key="1">
    <source>
        <dbReference type="SAM" id="Coils"/>
    </source>
</evidence>
<feature type="region of interest" description="Disordered" evidence="2">
    <location>
        <begin position="233"/>
        <end position="266"/>
    </location>
</feature>
<dbReference type="Gene3D" id="3.10.50.90">
    <property type="match status" value="7"/>
</dbReference>
<dbReference type="Pfam" id="PF04270">
    <property type="entry name" value="Strep_his_triad"/>
    <property type="match status" value="8"/>
</dbReference>
<feature type="compositionally biased region" description="Basic and acidic residues" evidence="2">
    <location>
        <begin position="588"/>
        <end position="608"/>
    </location>
</feature>
<keyword evidence="1" id="KW-0175">Coiled coil</keyword>
<feature type="compositionally biased region" description="Basic and acidic residues" evidence="2">
    <location>
        <begin position="149"/>
        <end position="163"/>
    </location>
</feature>
<dbReference type="RefSeq" id="WP_125411589.1">
    <property type="nucleotide sequence ID" value="NZ_RJOA01000021.1"/>
</dbReference>